<dbReference type="GO" id="GO:0004527">
    <property type="term" value="F:exonuclease activity"/>
    <property type="evidence" value="ECO:0007669"/>
    <property type="project" value="UniProtKB-KW"/>
</dbReference>
<evidence type="ECO:0000256" key="12">
    <source>
        <dbReference type="ARBA" id="ARBA00023211"/>
    </source>
</evidence>
<evidence type="ECO:0000256" key="9">
    <source>
        <dbReference type="ARBA" id="ARBA00023004"/>
    </source>
</evidence>
<comment type="function">
    <text evidence="13">CRISPR (clustered regularly interspaced short palindromic repeat) is an adaptive immune system that provides protection against mobile genetic elements (viruses, transposable elements and conjugative plasmids). CRISPR clusters contain sequences complementary to antecedent mobile elements and target invading nucleic acids. CRISPR clusters are transcribed and processed into CRISPR RNA (crRNA).</text>
</comment>
<dbReference type="NCBIfam" id="TIGR00372">
    <property type="entry name" value="cas4"/>
    <property type="match status" value="1"/>
</dbReference>
<evidence type="ECO:0000256" key="13">
    <source>
        <dbReference type="RuleBase" id="RU365022"/>
    </source>
</evidence>
<reference evidence="15 16" key="1">
    <citation type="submission" date="2018-02" db="EMBL/GenBank/DDBJ databases">
        <title>Comparative genomes isolates from brazilian mangrove.</title>
        <authorList>
            <person name="Araujo J.E."/>
            <person name="Taketani R.G."/>
            <person name="Silva M.C.P."/>
            <person name="Loureco M.V."/>
            <person name="Andreote F.D."/>
        </authorList>
    </citation>
    <scope>NUCLEOTIDE SEQUENCE [LARGE SCALE GENOMIC DNA]</scope>
    <source>
        <strain evidence="15 16">Hex-1 MGV</strain>
    </source>
</reference>
<dbReference type="InterPro" id="IPR013343">
    <property type="entry name" value="CRISPR-assoc_prot_Cas4"/>
</dbReference>
<keyword evidence="11 13" id="KW-0051">Antiviral defense</keyword>
<evidence type="ECO:0000259" key="14">
    <source>
        <dbReference type="Pfam" id="PF01930"/>
    </source>
</evidence>
<accession>A0A2S8FDH8</accession>
<sequence>MPYTEAELIPLSALQHLLFCPRQAALIHVEQLWAENRLTVEGMHLHRRAHEATDELRGDTRIVRGLALRSLAHGLVGMADIVEFTPNDETRATTLRTTPLRGLFQAVKAEPAAWQVTPVEYKRGKPKSDESDRVQLCAQTLCLEEMLMVKIAEGSLFYGKRKRRTRVLFDAELRATTVAAAERFHQLFSSGVTPPAVYSAKCDNCSLISLCLPKIAGRGLAQQFLNRQFSLALSMEAPRSDPDDHEESA</sequence>
<comment type="cofactor">
    <cofactor evidence="13">
        <name>iron-sulfur cluster</name>
        <dbReference type="ChEBI" id="CHEBI:30408"/>
    </cofactor>
</comment>
<evidence type="ECO:0000256" key="8">
    <source>
        <dbReference type="ARBA" id="ARBA00022839"/>
    </source>
</evidence>
<dbReference type="RefSeq" id="WP_105332122.1">
    <property type="nucleotide sequence ID" value="NZ_PUHY01000014.1"/>
</dbReference>
<evidence type="ECO:0000256" key="3">
    <source>
        <dbReference type="ARBA" id="ARBA00012768"/>
    </source>
</evidence>
<comment type="caution">
    <text evidence="15">The sequence shown here is derived from an EMBL/GenBank/DDBJ whole genome shotgun (WGS) entry which is preliminary data.</text>
</comment>
<dbReference type="InterPro" id="IPR051827">
    <property type="entry name" value="Cas4_exonuclease"/>
</dbReference>
<evidence type="ECO:0000313" key="16">
    <source>
        <dbReference type="Proteomes" id="UP000238322"/>
    </source>
</evidence>
<evidence type="ECO:0000256" key="2">
    <source>
        <dbReference type="ARBA" id="ARBA00009189"/>
    </source>
</evidence>
<evidence type="ECO:0000256" key="6">
    <source>
        <dbReference type="ARBA" id="ARBA00022723"/>
    </source>
</evidence>
<gene>
    <name evidence="15" type="primary">cas4</name>
    <name evidence="15" type="ORF">C5Y83_22845</name>
</gene>
<dbReference type="EMBL" id="PUHY01000014">
    <property type="protein sequence ID" value="PQO30217.1"/>
    <property type="molecule type" value="Genomic_DNA"/>
</dbReference>
<name>A0A2S8FDH8_9BACT</name>
<dbReference type="EC" id="3.1.12.1" evidence="3 13"/>
<dbReference type="GO" id="GO:0051536">
    <property type="term" value="F:iron-sulfur cluster binding"/>
    <property type="evidence" value="ECO:0007669"/>
    <property type="project" value="UniProtKB-KW"/>
</dbReference>
<dbReference type="InterPro" id="IPR022765">
    <property type="entry name" value="Dna2/Cas4_DUF83"/>
</dbReference>
<comment type="similarity">
    <text evidence="2 13">Belongs to the CRISPR-associated exonuclease Cas4 family.</text>
</comment>
<keyword evidence="5 13" id="KW-0540">Nuclease</keyword>
<evidence type="ECO:0000313" key="15">
    <source>
        <dbReference type="EMBL" id="PQO30217.1"/>
    </source>
</evidence>
<comment type="cofactor">
    <cofactor evidence="13">
        <name>Mg(2+)</name>
        <dbReference type="ChEBI" id="CHEBI:18420"/>
    </cofactor>
    <cofactor evidence="13">
        <name>Mn(2+)</name>
        <dbReference type="ChEBI" id="CHEBI:29035"/>
    </cofactor>
    <text evidence="13">Mg(2+) or Mn(2+) required for ssDNA cleavage activity.</text>
</comment>
<evidence type="ECO:0000256" key="5">
    <source>
        <dbReference type="ARBA" id="ARBA00022722"/>
    </source>
</evidence>
<feature type="domain" description="DUF83" evidence="14">
    <location>
        <begin position="116"/>
        <end position="212"/>
    </location>
</feature>
<keyword evidence="12 13" id="KW-0464">Manganese</keyword>
<dbReference type="Proteomes" id="UP000238322">
    <property type="component" value="Unassembled WGS sequence"/>
</dbReference>
<evidence type="ECO:0000256" key="10">
    <source>
        <dbReference type="ARBA" id="ARBA00023014"/>
    </source>
</evidence>
<dbReference type="Pfam" id="PF01930">
    <property type="entry name" value="Cas_Cas4"/>
    <property type="match status" value="1"/>
</dbReference>
<proteinExistence type="inferred from homology"/>
<dbReference type="CDD" id="cd09637">
    <property type="entry name" value="Cas4_I-A_I-B_I-C_I-D_II-B"/>
    <property type="match status" value="1"/>
</dbReference>
<dbReference type="AlphaFoldDB" id="A0A2S8FDH8"/>
<dbReference type="Gene3D" id="3.90.320.10">
    <property type="match status" value="1"/>
</dbReference>
<dbReference type="GO" id="GO:0051607">
    <property type="term" value="P:defense response to virus"/>
    <property type="evidence" value="ECO:0007669"/>
    <property type="project" value="UniProtKB-KW"/>
</dbReference>
<dbReference type="PANTHER" id="PTHR36531:SF6">
    <property type="entry name" value="DNA REPLICATION ATP-DEPENDENT HELICASE_NUCLEASE DNA2"/>
    <property type="match status" value="1"/>
</dbReference>
<keyword evidence="9 13" id="KW-0408">Iron</keyword>
<comment type="cofactor">
    <cofactor evidence="1">
        <name>[4Fe-4S] cluster</name>
        <dbReference type="ChEBI" id="CHEBI:49883"/>
    </cofactor>
</comment>
<protein>
    <recommendedName>
        <fullName evidence="4 13">CRISPR-associated exonuclease Cas4</fullName>
        <ecNumber evidence="3 13">3.1.12.1</ecNumber>
    </recommendedName>
</protein>
<keyword evidence="7 13" id="KW-0378">Hydrolase</keyword>
<dbReference type="InterPro" id="IPR011604">
    <property type="entry name" value="PDDEXK-like_dom_sf"/>
</dbReference>
<evidence type="ECO:0000256" key="7">
    <source>
        <dbReference type="ARBA" id="ARBA00022801"/>
    </source>
</evidence>
<dbReference type="GO" id="GO:0046872">
    <property type="term" value="F:metal ion binding"/>
    <property type="evidence" value="ECO:0007669"/>
    <property type="project" value="UniProtKB-KW"/>
</dbReference>
<organism evidence="15 16">
    <name type="scientific">Blastopirellula marina</name>
    <dbReference type="NCBI Taxonomy" id="124"/>
    <lineage>
        <taxon>Bacteria</taxon>
        <taxon>Pseudomonadati</taxon>
        <taxon>Planctomycetota</taxon>
        <taxon>Planctomycetia</taxon>
        <taxon>Pirellulales</taxon>
        <taxon>Pirellulaceae</taxon>
        <taxon>Blastopirellula</taxon>
    </lineage>
</organism>
<evidence type="ECO:0000256" key="4">
    <source>
        <dbReference type="ARBA" id="ARBA00020049"/>
    </source>
</evidence>
<keyword evidence="10 13" id="KW-0411">Iron-sulfur</keyword>
<evidence type="ECO:0000256" key="11">
    <source>
        <dbReference type="ARBA" id="ARBA00023118"/>
    </source>
</evidence>
<keyword evidence="8 13" id="KW-0269">Exonuclease</keyword>
<dbReference type="OrthoDB" id="9781776at2"/>
<dbReference type="PANTHER" id="PTHR36531">
    <property type="entry name" value="CRISPR-ASSOCIATED EXONUCLEASE CAS4"/>
    <property type="match status" value="1"/>
</dbReference>
<evidence type="ECO:0000256" key="1">
    <source>
        <dbReference type="ARBA" id="ARBA00001966"/>
    </source>
</evidence>
<keyword evidence="6 13" id="KW-0479">Metal-binding</keyword>